<dbReference type="GO" id="GO:0009254">
    <property type="term" value="P:peptidoglycan turnover"/>
    <property type="evidence" value="ECO:0007669"/>
    <property type="project" value="TreeGrafter"/>
</dbReference>
<feature type="domain" description="Glycoside hydrolase family 3 N-terminal" evidence="4">
    <location>
        <begin position="32"/>
        <end position="330"/>
    </location>
</feature>
<dbReference type="PANTHER" id="PTHR30480">
    <property type="entry name" value="BETA-HEXOSAMINIDASE-RELATED"/>
    <property type="match status" value="1"/>
</dbReference>
<dbReference type="RefSeq" id="WP_131978704.1">
    <property type="nucleotide sequence ID" value="NZ_SMKL01000004.1"/>
</dbReference>
<dbReference type="EMBL" id="SMKL01000004">
    <property type="protein sequence ID" value="TDC54356.1"/>
    <property type="molecule type" value="Genomic_DNA"/>
</dbReference>
<organism evidence="5 6">
    <name type="scientific">Jiangella ureilytica</name>
    <dbReference type="NCBI Taxonomy" id="2530374"/>
    <lineage>
        <taxon>Bacteria</taxon>
        <taxon>Bacillati</taxon>
        <taxon>Actinomycetota</taxon>
        <taxon>Actinomycetes</taxon>
        <taxon>Jiangellales</taxon>
        <taxon>Jiangellaceae</taxon>
        <taxon>Jiangella</taxon>
    </lineage>
</organism>
<gene>
    <name evidence="5" type="ORF">E1212_02630</name>
</gene>
<proteinExistence type="inferred from homology"/>
<keyword evidence="6" id="KW-1185">Reference proteome</keyword>
<keyword evidence="2 5" id="KW-0378">Hydrolase</keyword>
<dbReference type="InterPro" id="IPR001764">
    <property type="entry name" value="Glyco_hydro_3_N"/>
</dbReference>
<dbReference type="PRINTS" id="PR00133">
    <property type="entry name" value="GLHYDRLASE3"/>
</dbReference>
<evidence type="ECO:0000256" key="3">
    <source>
        <dbReference type="ARBA" id="ARBA00023295"/>
    </source>
</evidence>
<dbReference type="InterPro" id="IPR019800">
    <property type="entry name" value="Glyco_hydro_3_AS"/>
</dbReference>
<keyword evidence="3" id="KW-0326">Glycosidase</keyword>
<reference evidence="5 6" key="1">
    <citation type="submission" date="2019-02" db="EMBL/GenBank/DDBJ databases">
        <title>Draft genome sequences of novel Actinobacteria.</title>
        <authorList>
            <person name="Sahin N."/>
            <person name="Ay H."/>
            <person name="Saygin H."/>
        </authorList>
    </citation>
    <scope>NUCLEOTIDE SEQUENCE [LARGE SCALE GENOMIC DNA]</scope>
    <source>
        <strain evidence="5 6">KC603</strain>
    </source>
</reference>
<dbReference type="GO" id="GO:0004553">
    <property type="term" value="F:hydrolase activity, hydrolyzing O-glycosyl compounds"/>
    <property type="evidence" value="ECO:0007669"/>
    <property type="project" value="InterPro"/>
</dbReference>
<evidence type="ECO:0000313" key="5">
    <source>
        <dbReference type="EMBL" id="TDC54356.1"/>
    </source>
</evidence>
<dbReference type="InterPro" id="IPR017853">
    <property type="entry name" value="GH"/>
</dbReference>
<dbReference type="AlphaFoldDB" id="A0A4R4RX51"/>
<comment type="similarity">
    <text evidence="1">Belongs to the glycosyl hydrolase 3 family.</text>
</comment>
<evidence type="ECO:0000256" key="2">
    <source>
        <dbReference type="ARBA" id="ARBA00022801"/>
    </source>
</evidence>
<evidence type="ECO:0000313" key="6">
    <source>
        <dbReference type="Proteomes" id="UP000295621"/>
    </source>
</evidence>
<dbReference type="Pfam" id="PF00933">
    <property type="entry name" value="Glyco_hydro_3"/>
    <property type="match status" value="1"/>
</dbReference>
<name>A0A4R4RX51_9ACTN</name>
<dbReference type="PANTHER" id="PTHR30480:SF16">
    <property type="entry name" value="GLYCOSIDE HYDROLASE FAMILY 3 DOMAIN PROTEIN"/>
    <property type="match status" value="1"/>
</dbReference>
<dbReference type="Gene3D" id="3.20.20.300">
    <property type="entry name" value="Glycoside hydrolase, family 3, N-terminal domain"/>
    <property type="match status" value="1"/>
</dbReference>
<evidence type="ECO:0000256" key="1">
    <source>
        <dbReference type="ARBA" id="ARBA00005336"/>
    </source>
</evidence>
<comment type="caution">
    <text evidence="5">The sequence shown here is derived from an EMBL/GenBank/DDBJ whole genome shotgun (WGS) entry which is preliminary data.</text>
</comment>
<dbReference type="InterPro" id="IPR050226">
    <property type="entry name" value="NagZ_Beta-hexosaminidase"/>
</dbReference>
<dbReference type="InterPro" id="IPR036962">
    <property type="entry name" value="Glyco_hydro_3_N_sf"/>
</dbReference>
<dbReference type="SUPFAM" id="SSF51445">
    <property type="entry name" value="(Trans)glycosidases"/>
    <property type="match status" value="1"/>
</dbReference>
<evidence type="ECO:0000259" key="4">
    <source>
        <dbReference type="Pfam" id="PF00933"/>
    </source>
</evidence>
<dbReference type="GO" id="GO:0005975">
    <property type="term" value="P:carbohydrate metabolic process"/>
    <property type="evidence" value="ECO:0007669"/>
    <property type="project" value="InterPro"/>
</dbReference>
<dbReference type="Proteomes" id="UP000295621">
    <property type="component" value="Unassembled WGS sequence"/>
</dbReference>
<accession>A0A4R4RX51</accession>
<sequence>MNHPHDLRGLALATLFPGFLGAHEVPSWLAGLAAEGLGGVVLFGRNVDPARGDAGVAALTAALHAANPDLLVGIDEEGGDVTRLDVSTGSTLPGNAALGALDDPEATERVAAEVGARLRACGIDLNFAPVADVDSNPLNPVIGVRSFGFDPDLVARHVAAFVAGQQAQGVAATAKHFPGHGGTSEDSHLTVPSIDDSLDVIQARDLPPFRAAVKADVKIVMTAHIRFPALDGDRPATLSRPVITGLLRDELGYDGLVMTDGMDMHAISQTVGHPEGGVLALAAGVDALCIGGDTVTPEPLEAIVTAIVEAVRSGRLPEQRLAEAAGRVKALCRWLRELSPSPVVHGAAADAARAAVTVHGDVTLTAPPLVVELDDDPTIAAGPIPWGIGRHLVDRLPGTVLARVTESTADLPSVLAALPERRLVIGVRGVRRRPWQVAVVEAARAARPDLIVVDHDVNPLPEVLGEHYLLTHGAARVTAEAAAERLAVGLAPQG</sequence>
<dbReference type="PROSITE" id="PS00775">
    <property type="entry name" value="GLYCOSYL_HYDROL_F3"/>
    <property type="match status" value="1"/>
</dbReference>
<dbReference type="OrthoDB" id="9805821at2"/>
<protein>
    <submittedName>
        <fullName evidence="5">Glycoside hydrolase family 3 protein</fullName>
    </submittedName>
</protein>